<evidence type="ECO:0000256" key="1">
    <source>
        <dbReference type="ARBA" id="ARBA00005915"/>
    </source>
</evidence>
<dbReference type="InterPro" id="IPR001667">
    <property type="entry name" value="DDH_dom"/>
</dbReference>
<feature type="domain" description="DDH" evidence="6">
    <location>
        <begin position="78"/>
        <end position="234"/>
    </location>
</feature>
<evidence type="ECO:0000256" key="5">
    <source>
        <dbReference type="ARBA" id="ARBA00022839"/>
    </source>
</evidence>
<evidence type="ECO:0000259" key="8">
    <source>
        <dbReference type="Pfam" id="PF17768"/>
    </source>
</evidence>
<dbReference type="GO" id="GO:0006310">
    <property type="term" value="P:DNA recombination"/>
    <property type="evidence" value="ECO:0007669"/>
    <property type="project" value="InterPro"/>
</dbReference>
<comment type="similarity">
    <text evidence="1">Belongs to the RecJ family.</text>
</comment>
<dbReference type="STRING" id="1797542.A3J59_01730"/>
<dbReference type="PANTHER" id="PTHR30255:SF2">
    <property type="entry name" value="SINGLE-STRANDED-DNA-SPECIFIC EXONUCLEASE RECJ"/>
    <property type="match status" value="1"/>
</dbReference>
<evidence type="ECO:0000256" key="3">
    <source>
        <dbReference type="ARBA" id="ARBA00022722"/>
    </source>
</evidence>
<evidence type="ECO:0000313" key="9">
    <source>
        <dbReference type="EMBL" id="OGY49841.1"/>
    </source>
</evidence>
<dbReference type="PANTHER" id="PTHR30255">
    <property type="entry name" value="SINGLE-STRANDED-DNA-SPECIFIC EXONUCLEASE RECJ"/>
    <property type="match status" value="1"/>
</dbReference>
<dbReference type="Proteomes" id="UP000177310">
    <property type="component" value="Unassembled WGS sequence"/>
</dbReference>
<evidence type="ECO:0000256" key="2">
    <source>
        <dbReference type="ARBA" id="ARBA00019841"/>
    </source>
</evidence>
<dbReference type="InterPro" id="IPR038763">
    <property type="entry name" value="DHH_sf"/>
</dbReference>
<name>A0A1G1YC63_9BACT</name>
<protein>
    <recommendedName>
        <fullName evidence="2">Single-stranded-DNA-specific exonuclease RecJ</fullName>
    </recommendedName>
</protein>
<dbReference type="Pfam" id="PF01368">
    <property type="entry name" value="DHH"/>
    <property type="match status" value="1"/>
</dbReference>
<dbReference type="InterPro" id="IPR003156">
    <property type="entry name" value="DHHA1_dom"/>
</dbReference>
<dbReference type="InterPro" id="IPR041122">
    <property type="entry name" value="RecJ_OB"/>
</dbReference>
<gene>
    <name evidence="9" type="ORF">A3J59_01730</name>
</gene>
<evidence type="ECO:0000313" key="10">
    <source>
        <dbReference type="Proteomes" id="UP000177310"/>
    </source>
</evidence>
<keyword evidence="5 9" id="KW-0269">Exonuclease</keyword>
<keyword evidence="3" id="KW-0540">Nuclease</keyword>
<dbReference type="Pfam" id="PF02272">
    <property type="entry name" value="DHHA1"/>
    <property type="match status" value="1"/>
</dbReference>
<reference evidence="9 10" key="1">
    <citation type="journal article" date="2016" name="Nat. Commun.">
        <title>Thousands of microbial genomes shed light on interconnected biogeochemical processes in an aquifer system.</title>
        <authorList>
            <person name="Anantharaman K."/>
            <person name="Brown C.T."/>
            <person name="Hug L.A."/>
            <person name="Sharon I."/>
            <person name="Castelle C.J."/>
            <person name="Probst A.J."/>
            <person name="Thomas B.C."/>
            <person name="Singh A."/>
            <person name="Wilkins M.J."/>
            <person name="Karaoz U."/>
            <person name="Brodie E.L."/>
            <person name="Williams K.H."/>
            <person name="Hubbard S.S."/>
            <person name="Banfield J.F."/>
        </authorList>
    </citation>
    <scope>NUCLEOTIDE SEQUENCE [LARGE SCALE GENOMIC DNA]</scope>
</reference>
<sequence>MLKKWAVCPPINPSFANQFPAWNPVVLQLLANRDITEPGVIERFLKPNYAADLHDPFLFVDMEKATDRILRAIEKKESIVVYGDYDADGVSATAVMSSTIEALGGVVKAYIPFRETEGYGLNLKAVRELHGAGARLVVTVDCGTSNIKEAAALKAAGVDLIITDHHEEPLQLPDAFALINPNTKRDRYPFRYLAGSGVAYKVATALLARHRQYPVTALPEGWEKWLLDLVAIGTIADLMPLLDENRTLVRYGLTVLQKTKRLGIQQLAASASTAVKDLNERAVGFQIAPRLNAAGRLNHASTAYRLLITTDPAEAAKLAEELNATNQERQRLTEQITDQATALIGEVREQPILSAVGDDWPIGIVGLIAGRLTDRHYRPALVISRRKGEIVGSGRSIEGFDITAGLRQCDQYLSRYGGHSQACGFTVKDEASLQPFLDQMASLAKSQLDVATLVPVVSIDAELKLEEITWELLAELEKFIPFGSKNQKPKFLATDISVLDVQTVGADGKHLRLTVSHLTAEPRKLIGFYFGEWNARIKPGDRIDIVFEVDVNEWKGNRELQLKIVDLRMSEVND</sequence>
<organism evidence="9 10">
    <name type="scientific">Candidatus Buchananbacteria bacterium RIFCSPHIGHO2_02_FULL_56_16</name>
    <dbReference type="NCBI Taxonomy" id="1797542"/>
    <lineage>
        <taxon>Bacteria</taxon>
        <taxon>Candidatus Buchananiibacteriota</taxon>
    </lineage>
</organism>
<dbReference type="EMBL" id="MHIL01000039">
    <property type="protein sequence ID" value="OGY49841.1"/>
    <property type="molecule type" value="Genomic_DNA"/>
</dbReference>
<dbReference type="GO" id="GO:0008409">
    <property type="term" value="F:5'-3' exonuclease activity"/>
    <property type="evidence" value="ECO:0007669"/>
    <property type="project" value="InterPro"/>
</dbReference>
<dbReference type="NCBIfam" id="TIGR00644">
    <property type="entry name" value="recJ"/>
    <property type="match status" value="1"/>
</dbReference>
<comment type="caution">
    <text evidence="9">The sequence shown here is derived from an EMBL/GenBank/DDBJ whole genome shotgun (WGS) entry which is preliminary data.</text>
</comment>
<feature type="domain" description="RecJ OB" evidence="8">
    <location>
        <begin position="459"/>
        <end position="566"/>
    </location>
</feature>
<evidence type="ECO:0000259" key="6">
    <source>
        <dbReference type="Pfam" id="PF01368"/>
    </source>
</evidence>
<dbReference type="AlphaFoldDB" id="A0A1G1YC63"/>
<dbReference type="GO" id="GO:0003676">
    <property type="term" value="F:nucleic acid binding"/>
    <property type="evidence" value="ECO:0007669"/>
    <property type="project" value="InterPro"/>
</dbReference>
<evidence type="ECO:0000256" key="4">
    <source>
        <dbReference type="ARBA" id="ARBA00022801"/>
    </source>
</evidence>
<dbReference type="Gene3D" id="3.90.1640.30">
    <property type="match status" value="1"/>
</dbReference>
<dbReference type="InterPro" id="IPR051673">
    <property type="entry name" value="SSDNA_exonuclease_RecJ"/>
</dbReference>
<keyword evidence="4" id="KW-0378">Hydrolase</keyword>
<dbReference type="GO" id="GO:0006281">
    <property type="term" value="P:DNA repair"/>
    <property type="evidence" value="ECO:0007669"/>
    <property type="project" value="InterPro"/>
</dbReference>
<dbReference type="InterPro" id="IPR004610">
    <property type="entry name" value="RecJ"/>
</dbReference>
<proteinExistence type="inferred from homology"/>
<dbReference type="Gene3D" id="2.40.50.460">
    <property type="match status" value="1"/>
</dbReference>
<feature type="domain" description="DHHA1" evidence="7">
    <location>
        <begin position="352"/>
        <end position="444"/>
    </location>
</feature>
<accession>A0A1G1YC63</accession>
<evidence type="ECO:0000259" key="7">
    <source>
        <dbReference type="Pfam" id="PF02272"/>
    </source>
</evidence>
<dbReference type="SUPFAM" id="SSF64182">
    <property type="entry name" value="DHH phosphoesterases"/>
    <property type="match status" value="1"/>
</dbReference>
<dbReference type="Pfam" id="PF17768">
    <property type="entry name" value="RecJ_OB"/>
    <property type="match status" value="1"/>
</dbReference>